<keyword evidence="2" id="KW-1185">Reference proteome</keyword>
<proteinExistence type="predicted"/>
<reference evidence="1" key="1">
    <citation type="submission" date="2022-08" db="EMBL/GenBank/DDBJ databases">
        <authorList>
            <person name="Kallberg Y."/>
            <person name="Tangrot J."/>
            <person name="Rosling A."/>
        </authorList>
    </citation>
    <scope>NUCLEOTIDE SEQUENCE</scope>
    <source>
        <strain evidence="1">Wild A</strain>
    </source>
</reference>
<dbReference type="AlphaFoldDB" id="A0A9W4T315"/>
<organism evidence="1 2">
    <name type="scientific">Funneliformis geosporum</name>
    <dbReference type="NCBI Taxonomy" id="1117311"/>
    <lineage>
        <taxon>Eukaryota</taxon>
        <taxon>Fungi</taxon>
        <taxon>Fungi incertae sedis</taxon>
        <taxon>Mucoromycota</taxon>
        <taxon>Glomeromycotina</taxon>
        <taxon>Glomeromycetes</taxon>
        <taxon>Glomerales</taxon>
        <taxon>Glomeraceae</taxon>
        <taxon>Funneliformis</taxon>
    </lineage>
</organism>
<gene>
    <name evidence="1" type="ORF">FWILDA_LOCUS13648</name>
</gene>
<name>A0A9W4T315_9GLOM</name>
<sequence>MQTTTFDPNFSIFDKKFVIPNEYSRSFDMKPLEGDQYWPKQHKSLNKLKTIISKTFKSLKRKVFRKPKEIAVIKETMVSEITSFSTDEDIIEIDEIDDIIDIYSSFPRSLPDKDETISTNIDVTSFSPTFTLTENYIKDYIESDSSKCNPIEIEPILCIPYEDTKRTSIKINVPRNISYYELETLIEQIIVYHLRQDPVSIQIDNFYGDSIDKHDERINDIDFLNYIINISTLN</sequence>
<evidence type="ECO:0000313" key="1">
    <source>
        <dbReference type="EMBL" id="CAI2188575.1"/>
    </source>
</evidence>
<dbReference type="EMBL" id="CAMKVN010005283">
    <property type="protein sequence ID" value="CAI2188575.1"/>
    <property type="molecule type" value="Genomic_DNA"/>
</dbReference>
<protein>
    <submittedName>
        <fullName evidence="1">6720_t:CDS:1</fullName>
    </submittedName>
</protein>
<accession>A0A9W4T315</accession>
<evidence type="ECO:0000313" key="2">
    <source>
        <dbReference type="Proteomes" id="UP001153678"/>
    </source>
</evidence>
<dbReference type="Proteomes" id="UP001153678">
    <property type="component" value="Unassembled WGS sequence"/>
</dbReference>
<comment type="caution">
    <text evidence="1">The sequence shown here is derived from an EMBL/GenBank/DDBJ whole genome shotgun (WGS) entry which is preliminary data.</text>
</comment>